<evidence type="ECO:0000259" key="1">
    <source>
        <dbReference type="Pfam" id="PF02602"/>
    </source>
</evidence>
<dbReference type="InterPro" id="IPR003754">
    <property type="entry name" value="4pyrrol_synth_uPrphyn_synth"/>
</dbReference>
<dbReference type="InterPro" id="IPR036108">
    <property type="entry name" value="4pyrrol_syn_uPrphyn_synt_sf"/>
</dbReference>
<reference evidence="2 3" key="1">
    <citation type="submission" date="2019-06" db="EMBL/GenBank/DDBJ databases">
        <title>Wine fermentation using esterase from Monascus purpureus.</title>
        <authorList>
            <person name="Geng C."/>
            <person name="Zhang Y."/>
        </authorList>
    </citation>
    <scope>NUCLEOTIDE SEQUENCE [LARGE SCALE GENOMIC DNA]</scope>
    <source>
        <strain evidence="2">HQ1</strain>
    </source>
</reference>
<dbReference type="InterPro" id="IPR039793">
    <property type="entry name" value="UROS/Hem4"/>
</dbReference>
<name>A0A507R124_MONPU</name>
<dbReference type="Gene3D" id="3.40.50.10090">
    <property type="match status" value="2"/>
</dbReference>
<dbReference type="FunFam" id="3.40.50.10090:FF:000011">
    <property type="entry name" value="Uroporphyrinogen-III synthase (UroS), putative"/>
    <property type="match status" value="1"/>
</dbReference>
<dbReference type="OrthoDB" id="5595751at2759"/>
<protein>
    <recommendedName>
        <fullName evidence="1">Tetrapyrrole biosynthesis uroporphyrinogen III synthase domain-containing protein</fullName>
    </recommendedName>
</protein>
<accession>A0A507R124</accession>
<dbReference type="Pfam" id="PF02602">
    <property type="entry name" value="HEM4"/>
    <property type="match status" value="1"/>
</dbReference>
<dbReference type="AlphaFoldDB" id="A0A507R124"/>
<comment type="caution">
    <text evidence="2">The sequence shown here is derived from an EMBL/GenBank/DDBJ whole genome shotgun (WGS) entry which is preliminary data.</text>
</comment>
<dbReference type="PANTHER" id="PTHR12390:SF0">
    <property type="entry name" value="UROPORPHYRINOGEN-III SYNTHASE"/>
    <property type="match status" value="1"/>
</dbReference>
<dbReference type="STRING" id="5098.A0A507R124"/>
<dbReference type="GO" id="GO:0005829">
    <property type="term" value="C:cytosol"/>
    <property type="evidence" value="ECO:0007669"/>
    <property type="project" value="TreeGrafter"/>
</dbReference>
<keyword evidence="3" id="KW-1185">Reference proteome</keyword>
<dbReference type="CDD" id="cd06578">
    <property type="entry name" value="HemD"/>
    <property type="match status" value="1"/>
</dbReference>
<feature type="domain" description="Tetrapyrrole biosynthesis uroporphyrinogen III synthase" evidence="1">
    <location>
        <begin position="30"/>
        <end position="321"/>
    </location>
</feature>
<dbReference type="GO" id="GO:0006780">
    <property type="term" value="P:uroporphyrinogen III biosynthetic process"/>
    <property type="evidence" value="ECO:0007669"/>
    <property type="project" value="InterPro"/>
</dbReference>
<sequence>MAPPNTDTYNFTSTPILLLKTKSTPHDGYEEFFSARGYHPIFVPVLEHRFNTPSLDEVKKLFVSGSLNPGPERKYGGLIFTSQRAVEGFARLVVGEIGVPIATEASRSLLLYTVGPATSRSLGTLRDSHLPYAEIHGSNAGNGENLAKFILEHYNSLYHTDNYDGHGDGHSDKPKPKPPLLFLVGEQRRDIIPKTLMSESLPDSQRITVHERVVYETAVMESFEEQFRSVVDAGRGYLRTHTDTDQKKVMWVVVFSPTGCDAMLRVLELGPSTTTSASSISDQGGRRRVFVATIGPTTRDYLRLKYGVQVDVCAQKPSQDGVGAGIEEFMLSKSRS</sequence>
<dbReference type="GO" id="GO:0006782">
    <property type="term" value="P:protoporphyrinogen IX biosynthetic process"/>
    <property type="evidence" value="ECO:0007669"/>
    <property type="project" value="UniProtKB-UniPathway"/>
</dbReference>
<evidence type="ECO:0000313" key="3">
    <source>
        <dbReference type="Proteomes" id="UP000319663"/>
    </source>
</evidence>
<dbReference type="PANTHER" id="PTHR12390">
    <property type="entry name" value="UROPORPHYRINOGEN III SYNTHASE"/>
    <property type="match status" value="1"/>
</dbReference>
<proteinExistence type="predicted"/>
<dbReference type="SUPFAM" id="SSF69618">
    <property type="entry name" value="HemD-like"/>
    <property type="match status" value="1"/>
</dbReference>
<organism evidence="2 3">
    <name type="scientific">Monascus purpureus</name>
    <name type="common">Red mold</name>
    <name type="synonym">Monascus anka</name>
    <dbReference type="NCBI Taxonomy" id="5098"/>
    <lineage>
        <taxon>Eukaryota</taxon>
        <taxon>Fungi</taxon>
        <taxon>Dikarya</taxon>
        <taxon>Ascomycota</taxon>
        <taxon>Pezizomycotina</taxon>
        <taxon>Eurotiomycetes</taxon>
        <taxon>Eurotiomycetidae</taxon>
        <taxon>Eurotiales</taxon>
        <taxon>Aspergillaceae</taxon>
        <taxon>Monascus</taxon>
    </lineage>
</organism>
<dbReference type="EMBL" id="VIFY01000012">
    <property type="protein sequence ID" value="TQB76136.1"/>
    <property type="molecule type" value="Genomic_DNA"/>
</dbReference>
<evidence type="ECO:0000313" key="2">
    <source>
        <dbReference type="EMBL" id="TQB76136.1"/>
    </source>
</evidence>
<dbReference type="UniPathway" id="UPA00251">
    <property type="reaction ID" value="UER00320"/>
</dbReference>
<dbReference type="GO" id="GO:0004852">
    <property type="term" value="F:uroporphyrinogen-III synthase activity"/>
    <property type="evidence" value="ECO:0007669"/>
    <property type="project" value="InterPro"/>
</dbReference>
<gene>
    <name evidence="2" type="ORF">MPDQ_000900</name>
</gene>
<dbReference type="Proteomes" id="UP000319663">
    <property type="component" value="Unassembled WGS sequence"/>
</dbReference>